<dbReference type="InterPro" id="IPR043129">
    <property type="entry name" value="ATPase_NBD"/>
</dbReference>
<evidence type="ECO:0000313" key="4">
    <source>
        <dbReference type="EMBL" id="RZO17877.1"/>
    </source>
</evidence>
<dbReference type="Gene3D" id="3.30.420.40">
    <property type="match status" value="1"/>
</dbReference>
<dbReference type="SUPFAM" id="SSF53067">
    <property type="entry name" value="Actin-like ATPase domain"/>
    <property type="match status" value="1"/>
</dbReference>
<name>A0A520M9G7_9GAMM</name>
<evidence type="ECO:0000256" key="2">
    <source>
        <dbReference type="ARBA" id="ARBA00022777"/>
    </source>
</evidence>
<dbReference type="Proteomes" id="UP000318359">
    <property type="component" value="Unassembled WGS sequence"/>
</dbReference>
<dbReference type="PANTHER" id="PTHR47690">
    <property type="entry name" value="GLUCOKINASE"/>
    <property type="match status" value="1"/>
</dbReference>
<dbReference type="Gene3D" id="3.40.367.20">
    <property type="match status" value="1"/>
</dbReference>
<evidence type="ECO:0000256" key="3">
    <source>
        <dbReference type="RuleBase" id="RU004046"/>
    </source>
</evidence>
<dbReference type="InterPro" id="IPR050201">
    <property type="entry name" value="Bacterial_glucokinase"/>
</dbReference>
<reference evidence="4 5" key="1">
    <citation type="submission" date="2019-02" db="EMBL/GenBank/DDBJ databases">
        <title>Prokaryotic population dynamics and viral predation in marine succession experiment using metagenomics: the confinement effect.</title>
        <authorList>
            <person name="Haro-Moreno J.M."/>
            <person name="Rodriguez-Valera F."/>
            <person name="Lopez-Perez M."/>
        </authorList>
    </citation>
    <scope>NUCLEOTIDE SEQUENCE [LARGE SCALE GENOMIC DNA]</scope>
    <source>
        <strain evidence="4">MED-G167</strain>
    </source>
</reference>
<dbReference type="InterPro" id="IPR003836">
    <property type="entry name" value="Glucokinase"/>
</dbReference>
<accession>A0A520M9G7</accession>
<protein>
    <submittedName>
        <fullName evidence="4">ROK family protein</fullName>
    </submittedName>
</protein>
<organism evidence="4 5">
    <name type="scientific">SAR86 cluster bacterium</name>
    <dbReference type="NCBI Taxonomy" id="2030880"/>
    <lineage>
        <taxon>Bacteria</taxon>
        <taxon>Pseudomonadati</taxon>
        <taxon>Pseudomonadota</taxon>
        <taxon>Gammaproteobacteria</taxon>
        <taxon>SAR86 cluster</taxon>
    </lineage>
</organism>
<dbReference type="EMBL" id="SHBM01000021">
    <property type="protein sequence ID" value="RZO17877.1"/>
    <property type="molecule type" value="Genomic_DNA"/>
</dbReference>
<proteinExistence type="inferred from homology"/>
<keyword evidence="2" id="KW-0418">Kinase</keyword>
<comment type="caution">
    <text evidence="4">The sequence shown here is derived from an EMBL/GenBank/DDBJ whole genome shotgun (WGS) entry which is preliminary data.</text>
</comment>
<dbReference type="CDD" id="cd24008">
    <property type="entry name" value="ASKHA_NBD_GLK"/>
    <property type="match status" value="1"/>
</dbReference>
<dbReference type="Pfam" id="PF02685">
    <property type="entry name" value="Glucokinase"/>
    <property type="match status" value="1"/>
</dbReference>
<dbReference type="GO" id="GO:0005829">
    <property type="term" value="C:cytosol"/>
    <property type="evidence" value="ECO:0007669"/>
    <property type="project" value="TreeGrafter"/>
</dbReference>
<dbReference type="GO" id="GO:0005524">
    <property type="term" value="F:ATP binding"/>
    <property type="evidence" value="ECO:0007669"/>
    <property type="project" value="InterPro"/>
</dbReference>
<sequence>MSDILLVDIGGTNMRSAYSKLGDDFIYDTNKNSLEDLKNFNNVITDLISHANFDIRNAVFSIAGPKIANNISMTNREFTFDSDKAKKIFNLDQCYLLNDWESIGYSLSSTPENEIELIKDGISFNRNSLIIGPGTGLGAAFNNAGNVLPTEIGNTTNWNDSLLENFSVKDKTSYTKLEDILSGTGIKKLYKSITGQSITPEEVIKRYKADEDSAKEVIDGFIKCLAEVLSDLSLTYIPGNGIYLAGGLIRSLFDLIDPKSFYDDFISNKSSIHQGLLKDIKIGVIKREHSCLYGNLNYFNLLNKTN</sequence>
<dbReference type="GO" id="GO:0006096">
    <property type="term" value="P:glycolytic process"/>
    <property type="evidence" value="ECO:0007669"/>
    <property type="project" value="InterPro"/>
</dbReference>
<gene>
    <name evidence="4" type="ORF">EVB00_01840</name>
</gene>
<evidence type="ECO:0000313" key="5">
    <source>
        <dbReference type="Proteomes" id="UP000318359"/>
    </source>
</evidence>
<dbReference type="GO" id="GO:0005536">
    <property type="term" value="F:D-glucose binding"/>
    <property type="evidence" value="ECO:0007669"/>
    <property type="project" value="InterPro"/>
</dbReference>
<keyword evidence="1" id="KW-0808">Transferase</keyword>
<comment type="similarity">
    <text evidence="3">Belongs to the bacterial glucokinase family.</text>
</comment>
<evidence type="ECO:0000256" key="1">
    <source>
        <dbReference type="ARBA" id="ARBA00022679"/>
    </source>
</evidence>
<dbReference type="GO" id="GO:0004340">
    <property type="term" value="F:glucokinase activity"/>
    <property type="evidence" value="ECO:0007669"/>
    <property type="project" value="InterPro"/>
</dbReference>
<dbReference type="PANTHER" id="PTHR47690:SF1">
    <property type="entry name" value="GLUCOKINASE"/>
    <property type="match status" value="1"/>
</dbReference>
<dbReference type="AlphaFoldDB" id="A0A520M9G7"/>